<dbReference type="Proteomes" id="UP000199093">
    <property type="component" value="Unassembled WGS sequence"/>
</dbReference>
<dbReference type="Pfam" id="PF00106">
    <property type="entry name" value="adh_short"/>
    <property type="match status" value="1"/>
</dbReference>
<dbReference type="PANTHER" id="PTHR44196:SF1">
    <property type="entry name" value="DEHYDROGENASE_REDUCTASE SDR FAMILY MEMBER 7B"/>
    <property type="match status" value="1"/>
</dbReference>
<gene>
    <name evidence="3" type="ORF">SAMN04487993_101453</name>
</gene>
<keyword evidence="4" id="KW-1185">Reference proteome</keyword>
<accession>A0A1G8Q335</accession>
<dbReference type="InterPro" id="IPR020904">
    <property type="entry name" value="Sc_DH/Rdtase_CS"/>
</dbReference>
<dbReference type="AlphaFoldDB" id="A0A1G8Q335"/>
<dbReference type="SUPFAM" id="SSF51735">
    <property type="entry name" value="NAD(P)-binding Rossmann-fold domains"/>
    <property type="match status" value="1"/>
</dbReference>
<keyword evidence="2" id="KW-0560">Oxidoreductase</keyword>
<dbReference type="Gene3D" id="3.40.50.720">
    <property type="entry name" value="NAD(P)-binding Rossmann-like Domain"/>
    <property type="match status" value="1"/>
</dbReference>
<name>A0A1G8Q335_9RHOB</name>
<evidence type="ECO:0000256" key="2">
    <source>
        <dbReference type="ARBA" id="ARBA00023002"/>
    </source>
</evidence>
<dbReference type="InterPro" id="IPR002347">
    <property type="entry name" value="SDR_fam"/>
</dbReference>
<proteinExistence type="inferred from homology"/>
<dbReference type="PROSITE" id="PS00061">
    <property type="entry name" value="ADH_SHORT"/>
    <property type="match status" value="1"/>
</dbReference>
<evidence type="ECO:0000256" key="1">
    <source>
        <dbReference type="ARBA" id="ARBA00006484"/>
    </source>
</evidence>
<reference evidence="3 4" key="1">
    <citation type="submission" date="2016-10" db="EMBL/GenBank/DDBJ databases">
        <authorList>
            <person name="de Groot N.N."/>
        </authorList>
    </citation>
    <scope>NUCLEOTIDE SEQUENCE [LARGE SCALE GENOMIC DNA]</scope>
    <source>
        <strain evidence="3 4">DSM 26424</strain>
    </source>
</reference>
<dbReference type="GO" id="GO:0016020">
    <property type="term" value="C:membrane"/>
    <property type="evidence" value="ECO:0007669"/>
    <property type="project" value="TreeGrafter"/>
</dbReference>
<organism evidence="3 4">
    <name type="scientific">Salipiger marinus</name>
    <dbReference type="NCBI Taxonomy" id="555512"/>
    <lineage>
        <taxon>Bacteria</taxon>
        <taxon>Pseudomonadati</taxon>
        <taxon>Pseudomonadota</taxon>
        <taxon>Alphaproteobacteria</taxon>
        <taxon>Rhodobacterales</taxon>
        <taxon>Roseobacteraceae</taxon>
        <taxon>Salipiger</taxon>
    </lineage>
</organism>
<dbReference type="OrthoDB" id="335726at2"/>
<dbReference type="PRINTS" id="PR00081">
    <property type="entry name" value="GDHRDH"/>
</dbReference>
<dbReference type="EMBL" id="FNEJ01000014">
    <property type="protein sequence ID" value="SDI98855.1"/>
    <property type="molecule type" value="Genomic_DNA"/>
</dbReference>
<dbReference type="RefSeq" id="WP_089848944.1">
    <property type="nucleotide sequence ID" value="NZ_FNEJ01000014.1"/>
</dbReference>
<dbReference type="STRING" id="555512.SAMN04487993_101453"/>
<dbReference type="GO" id="GO:0016491">
    <property type="term" value="F:oxidoreductase activity"/>
    <property type="evidence" value="ECO:0007669"/>
    <property type="project" value="UniProtKB-KW"/>
</dbReference>
<protein>
    <submittedName>
        <fullName evidence="3">Short-chain dehydrogenase</fullName>
    </submittedName>
</protein>
<comment type="similarity">
    <text evidence="1">Belongs to the short-chain dehydrogenases/reductases (SDR) family.</text>
</comment>
<dbReference type="InterPro" id="IPR036291">
    <property type="entry name" value="NAD(P)-bd_dom_sf"/>
</dbReference>
<sequence>MTSAPHASRRIWIIGASAGIGAALARELAGQGAQLILSARDGDALQALAQEIGGALVLPLDLLQRETVEQAVAQLSEGPKLDAVICTAALYDPTPVSEMDLQKAEALVRVNVFGTLLVARLAPKLLRKGGQLALFGSVAGYFGLPKGQAYSATKAAIINLAETLRIELAPDVDVRLISPGFVRTRLTDQNDFNMPAMMEPEDAARAISKGLAGRSFEIHFPKRFTTLLKLLRLLPYGLAFRLTSRLR</sequence>
<evidence type="ECO:0000313" key="4">
    <source>
        <dbReference type="Proteomes" id="UP000199093"/>
    </source>
</evidence>
<evidence type="ECO:0000313" key="3">
    <source>
        <dbReference type="EMBL" id="SDI98855.1"/>
    </source>
</evidence>
<dbReference type="PANTHER" id="PTHR44196">
    <property type="entry name" value="DEHYDROGENASE/REDUCTASE SDR FAMILY MEMBER 7B"/>
    <property type="match status" value="1"/>
</dbReference>